<evidence type="ECO:0000313" key="4">
    <source>
        <dbReference type="Proteomes" id="UP000661280"/>
    </source>
</evidence>
<reference evidence="1" key="3">
    <citation type="submission" date="2021-01" db="EMBL/GenBank/DDBJ databases">
        <authorList>
            <consortium name="Aspergillus luchuensis mut. kawachii IFO 4304 genome sequencing consortium"/>
            <person name="Kazuki M."/>
            <person name="Futagami T."/>
        </authorList>
    </citation>
    <scope>NUCLEOTIDE SEQUENCE</scope>
    <source>
        <strain evidence="1">IFO 4308</strain>
    </source>
</reference>
<reference evidence="1" key="4">
    <citation type="submission" date="2021-02" db="EMBL/GenBank/DDBJ databases">
        <title>Aspergillus luchuensis mut. kawachii IFO 4304 genome sequence.</title>
        <authorList>
            <person name="Mori K."/>
            <person name="Kadooka C."/>
            <person name="Goto M."/>
            <person name="Futagami T."/>
        </authorList>
    </citation>
    <scope>NUCLEOTIDE SEQUENCE</scope>
    <source>
        <strain evidence="1">IFO 4308</strain>
    </source>
</reference>
<keyword evidence="4" id="KW-1185">Reference proteome</keyword>
<dbReference type="GeneID" id="64964049"/>
<dbReference type="EMBL" id="BCWF01000032">
    <property type="protein sequence ID" value="GAT30101.1"/>
    <property type="molecule type" value="Genomic_DNA"/>
</dbReference>
<evidence type="ECO:0000313" key="1">
    <source>
        <dbReference type="EMBL" id="BCS02728.1"/>
    </source>
</evidence>
<dbReference type="EMBL" id="AP024430">
    <property type="protein sequence ID" value="BCS02728.1"/>
    <property type="molecule type" value="Genomic_DNA"/>
</dbReference>
<evidence type="ECO:0000313" key="3">
    <source>
        <dbReference type="Proteomes" id="UP000075230"/>
    </source>
</evidence>
<dbReference type="RefSeq" id="XP_041546490.1">
    <property type="nucleotide sequence ID" value="XM_041693179.1"/>
</dbReference>
<proteinExistence type="predicted"/>
<dbReference type="VEuPathDB" id="FungiDB:ASPFODRAFT_208322"/>
<protein>
    <submittedName>
        <fullName evidence="2">Uncharacterized protein</fullName>
    </submittedName>
</protein>
<dbReference type="KEGG" id="aluc:AKAW2_60992A"/>
<dbReference type="OrthoDB" id="4177740at2759"/>
<sequence>MDNDKAEEALETLEQTCSILWNAKTGTVPTEVLARLPLSLVSLDHQSVTSGLNVRYFIPWKEGDLRRYERNLAPVEGNERISCDENVLLNGCPIGYRLSRPWGSGGEWAETMCSRLLTEVDIAPRKGTQGDMLALKSVTGWRHHIGIPDEPPIPQPWYIQRESYQWGPYCYWTLRGNKHPHVKASMFHGVDGIDGMVLREEIMVIILVMISRLENKDFRKHAVVPVMLFSFMRNRRGRILFAHCLGNRLVIKMSPLCPFEVEGEGWNDSLALFTRYQAAGPSSTDTTKFPVGPDGTS</sequence>
<name>A0A146FZG9_ASPKA</name>
<dbReference type="Proteomes" id="UP000661280">
    <property type="component" value="Chromosome 6"/>
</dbReference>
<reference evidence="2 3" key="1">
    <citation type="journal article" date="2016" name="DNA Res.">
        <title>Genome sequence of Aspergillus luchuensis NBRC 4314.</title>
        <authorList>
            <person name="Yamada O."/>
            <person name="Machida M."/>
            <person name="Hosoyama A."/>
            <person name="Goto M."/>
            <person name="Takahashi T."/>
            <person name="Futagami T."/>
            <person name="Yamagata Y."/>
            <person name="Takeuchi M."/>
            <person name="Kobayashi T."/>
            <person name="Koike H."/>
            <person name="Abe K."/>
            <person name="Asai K."/>
            <person name="Arita M."/>
            <person name="Fujita N."/>
            <person name="Fukuda K."/>
            <person name="Higa K."/>
            <person name="Horikawa H."/>
            <person name="Ishikawa T."/>
            <person name="Jinno K."/>
            <person name="Kato Y."/>
            <person name="Kirimura K."/>
            <person name="Mizutani O."/>
            <person name="Nakasone K."/>
            <person name="Sano M."/>
            <person name="Shiraishi Y."/>
            <person name="Tsukahara M."/>
            <person name="Gomi K."/>
        </authorList>
    </citation>
    <scope>NUCLEOTIDE SEQUENCE [LARGE SCALE GENOMIC DNA]</scope>
    <source>
        <strain evidence="2 3">RIB 2604</strain>
    </source>
</reference>
<dbReference type="AlphaFoldDB" id="A0A146FZG9"/>
<organism evidence="2 3">
    <name type="scientific">Aspergillus kawachii</name>
    <name type="common">White koji mold</name>
    <name type="synonym">Aspergillus awamori var. kawachi</name>
    <dbReference type="NCBI Taxonomy" id="1069201"/>
    <lineage>
        <taxon>Eukaryota</taxon>
        <taxon>Fungi</taxon>
        <taxon>Dikarya</taxon>
        <taxon>Ascomycota</taxon>
        <taxon>Pezizomycotina</taxon>
        <taxon>Eurotiomycetes</taxon>
        <taxon>Eurotiomycetidae</taxon>
        <taxon>Eurotiales</taxon>
        <taxon>Aspergillaceae</taxon>
        <taxon>Aspergillus</taxon>
        <taxon>Aspergillus subgen. Circumdati</taxon>
    </lineage>
</organism>
<evidence type="ECO:0000313" key="2">
    <source>
        <dbReference type="EMBL" id="GAT30101.1"/>
    </source>
</evidence>
<reference evidence="3" key="2">
    <citation type="submission" date="2016-02" db="EMBL/GenBank/DDBJ databases">
        <title>Genome sequencing of Aspergillus luchuensis NBRC 4314.</title>
        <authorList>
            <person name="Yamada O."/>
        </authorList>
    </citation>
    <scope>NUCLEOTIDE SEQUENCE [LARGE SCALE GENOMIC DNA]</scope>
    <source>
        <strain evidence="3">RIB 2604</strain>
    </source>
</reference>
<accession>A0A146FZG9</accession>
<dbReference type="Proteomes" id="UP000075230">
    <property type="component" value="Unassembled WGS sequence"/>
</dbReference>
<gene>
    <name evidence="1" type="ORF">AKAW2_60992A</name>
    <name evidence="2" type="ORF">RIB2604_03300730</name>
</gene>